<organism evidence="1 2">
    <name type="scientific">Cavenderia fasciculata</name>
    <name type="common">Slime mold</name>
    <name type="synonym">Dictyostelium fasciculatum</name>
    <dbReference type="NCBI Taxonomy" id="261658"/>
    <lineage>
        <taxon>Eukaryota</taxon>
        <taxon>Amoebozoa</taxon>
        <taxon>Evosea</taxon>
        <taxon>Eumycetozoa</taxon>
        <taxon>Dictyostelia</taxon>
        <taxon>Acytosteliales</taxon>
        <taxon>Cavenderiaceae</taxon>
        <taxon>Cavenderia</taxon>
    </lineage>
</organism>
<dbReference type="Proteomes" id="UP000007797">
    <property type="component" value="Unassembled WGS sequence"/>
</dbReference>
<dbReference type="GeneID" id="14873900"/>
<name>F4PSW6_CACFS</name>
<dbReference type="AlphaFoldDB" id="F4PSW6"/>
<keyword evidence="2" id="KW-1185">Reference proteome</keyword>
<protein>
    <submittedName>
        <fullName evidence="1">Uncharacterized protein</fullName>
    </submittedName>
</protein>
<gene>
    <name evidence="1" type="ORF">DFA_00618</name>
</gene>
<evidence type="ECO:0000313" key="2">
    <source>
        <dbReference type="Proteomes" id="UP000007797"/>
    </source>
</evidence>
<accession>F4PSW6</accession>
<dbReference type="EMBL" id="GL883010">
    <property type="protein sequence ID" value="EGG20755.1"/>
    <property type="molecule type" value="Genomic_DNA"/>
</dbReference>
<dbReference type="KEGG" id="dfa:DFA_00618"/>
<proteinExistence type="predicted"/>
<evidence type="ECO:0000313" key="1">
    <source>
        <dbReference type="EMBL" id="EGG20755.1"/>
    </source>
</evidence>
<sequence>MGIKGSQKYLTKNKLSKDLKYLGTIENKTIHCDGAPFLALSINKYSTSNSIYQTLVQNAIDRIQQFIDLRFENIYFYLDGFGNSDDNGSDIKEREDPRKSDLDNFMSTGGDYHLHVWAFEALFHKLVAYGEKLNVNIEFKRSISEADEDVMDHSNKFQVDGTHKYVFGDVDYAFMGDLSQKLIVIYYDQKDKRLKWFDRFELFKKMFGDKYKEKTILSFIQITKNDYNRGTGIDMNEAIKLAKSNSGTDSDIYSKIKDIYSLTSLEEKVVRFKDNGMAKCYTDYTDYLYPDFLINRTKFLSDAKKGYCYKTLVDKLGDNSFTDQEVKTFFKAIFYQHNGVVSLVAEKIL</sequence>
<dbReference type="RefSeq" id="XP_004358605.1">
    <property type="nucleotide sequence ID" value="XM_004358548.1"/>
</dbReference>
<reference evidence="2" key="1">
    <citation type="journal article" date="2011" name="Genome Res.">
        <title>Phylogeny-wide analysis of social amoeba genomes highlights ancient origins for complex intercellular communication.</title>
        <authorList>
            <person name="Heidel A.J."/>
            <person name="Lawal H.M."/>
            <person name="Felder M."/>
            <person name="Schilde C."/>
            <person name="Helps N.R."/>
            <person name="Tunggal B."/>
            <person name="Rivero F."/>
            <person name="John U."/>
            <person name="Schleicher M."/>
            <person name="Eichinger L."/>
            <person name="Platzer M."/>
            <person name="Noegel A.A."/>
            <person name="Schaap P."/>
            <person name="Gloeckner G."/>
        </authorList>
    </citation>
    <scope>NUCLEOTIDE SEQUENCE [LARGE SCALE GENOMIC DNA]</scope>
    <source>
        <strain evidence="2">SH3</strain>
    </source>
</reference>